<dbReference type="Proteomes" id="UP000053477">
    <property type="component" value="Unassembled WGS sequence"/>
</dbReference>
<evidence type="ECO:0000256" key="1">
    <source>
        <dbReference type="ARBA" id="ARBA00000012"/>
    </source>
</evidence>
<dbReference type="NCBIfam" id="TIGR01496">
    <property type="entry name" value="DHPS"/>
    <property type="match status" value="1"/>
</dbReference>
<keyword evidence="10" id="KW-0547">Nucleotide-binding</keyword>
<comment type="pathway">
    <text evidence="4">Cofactor biosynthesis; tetrahydrofolate biosynthesis; 7,8-dihydrofolate from 2-amino-4-hydroxy-6-hydroxymethyl-7,8-dihydropteridine diphosphate and 4-aminobenzoate: step 1/2.</text>
</comment>
<evidence type="ECO:0000256" key="5">
    <source>
        <dbReference type="ARBA" id="ARBA00005051"/>
    </source>
</evidence>
<dbReference type="GO" id="GO:0005740">
    <property type="term" value="C:mitochondrial envelope"/>
    <property type="evidence" value="ECO:0007669"/>
    <property type="project" value="TreeGrafter"/>
</dbReference>
<keyword evidence="12" id="KW-0067">ATP-binding</keyword>
<dbReference type="GO" id="GO:0003848">
    <property type="term" value="F:2-amino-4-hydroxy-6-hydroxymethyldihydropteridine diphosphokinase activity"/>
    <property type="evidence" value="ECO:0007669"/>
    <property type="project" value="UniProtKB-EC"/>
</dbReference>
<gene>
    <name evidence="17" type="ORF">SCHPADRAFT_944949</name>
</gene>
<dbReference type="Gene3D" id="3.20.20.20">
    <property type="entry name" value="Dihydropteroate synthase-like"/>
    <property type="match status" value="1"/>
</dbReference>
<dbReference type="PANTHER" id="PTHR20941:SF1">
    <property type="entry name" value="FOLIC ACID SYNTHESIS PROTEIN FOL1"/>
    <property type="match status" value="1"/>
</dbReference>
<evidence type="ECO:0000256" key="10">
    <source>
        <dbReference type="ARBA" id="ARBA00022741"/>
    </source>
</evidence>
<dbReference type="OrthoDB" id="615426at2759"/>
<evidence type="ECO:0000256" key="7">
    <source>
        <dbReference type="ARBA" id="ARBA00009951"/>
    </source>
</evidence>
<dbReference type="PANTHER" id="PTHR20941">
    <property type="entry name" value="FOLATE SYNTHESIS PROTEINS"/>
    <property type="match status" value="1"/>
</dbReference>
<comment type="similarity">
    <text evidence="7">In the C-terminal section; belongs to the DHPS family.</text>
</comment>
<dbReference type="STRING" id="27342.A0A0H2R7I4"/>
<organism evidence="17 18">
    <name type="scientific">Schizopora paradoxa</name>
    <dbReference type="NCBI Taxonomy" id="27342"/>
    <lineage>
        <taxon>Eukaryota</taxon>
        <taxon>Fungi</taxon>
        <taxon>Dikarya</taxon>
        <taxon>Basidiomycota</taxon>
        <taxon>Agaricomycotina</taxon>
        <taxon>Agaricomycetes</taxon>
        <taxon>Hymenochaetales</taxon>
        <taxon>Schizoporaceae</taxon>
        <taxon>Schizopora</taxon>
    </lineage>
</organism>
<keyword evidence="15" id="KW-0511">Multifunctional enzyme</keyword>
<keyword evidence="9" id="KW-0479">Metal-binding</keyword>
<proteinExistence type="inferred from homology"/>
<dbReference type="InterPro" id="IPR006390">
    <property type="entry name" value="DHP_synth_dom"/>
</dbReference>
<dbReference type="PROSITE" id="PS50972">
    <property type="entry name" value="PTERIN_BINDING"/>
    <property type="match status" value="1"/>
</dbReference>
<sequence>MSSKDGLSTSGDHIRIHGLSFSLPLQESAWSVDVTSKGVLQPVRVSLDVALDLSETGSSDNLTSSVDYSHISTVVQNICSESKRVWSTGVRAYDLANEIVDACFSATHRDVECISVELELPKAILLAESCGIKISRRCNSEKSQDDVFFIHRLPLTTIIGVLPHERKRKQPLIINLFFKNANGKKRLQEYSRRFDPGGIEQLISDFVQASSFHTLEALTSAVVDECLEFLGDQKWLVTAAICKPAALTMAAAPEVVLSRSRSPFPQTPLSDSSSTRSRSSSTRTVVALALGANVGDRFRNIELALRYLENPEPILVEVRKNLDNMEGDLRVVETSFLYETSPMYVVNQPSFINCACLLETTFSALDILRIAKAIENRVGRQKSERFGPRAVDVDVISFGIEIIDTRPEGKRDSLDNLEGQLVVPHPRLQEREFVLRPLHDLMPRWAHPSTGLTVDTMLRKLVARKSENEAPMLKVIPFSNALTLKEDGTPYDVPSTLSYWTLRNSAVHNSSSIRQGKATLIMGTLNATPDSFSDGGKHLSLVDALKYAEDAIRDGVDIIDIGGYSTRPGAAVVSTEDEISRVVPIIKAIRASDNELLKCVLISIDTFRWEVAEAAILAGANVINDVYAFSGPQYPTTPTTEAAYSEMKRIARKTNVPVIMMHSRGDAGSNKDYSLFTAFGPSKGGKTVVPVLQAIKLELGTKVMKATEGSGCLRRWQVIVDPGIGFSKSEADNLAILRHAHDLVDVEQSGNPLAGYPLLIGASRKSFLGSVIARSKGNAEVASRPASERDFATAAAVACAVQQKVDILRVHNVRGMVDAVKVSEAIWN</sequence>
<dbReference type="NCBIfam" id="TIGR01498">
    <property type="entry name" value="folK"/>
    <property type="match status" value="1"/>
</dbReference>
<dbReference type="Pfam" id="PF00809">
    <property type="entry name" value="Pterin_bind"/>
    <property type="match status" value="1"/>
</dbReference>
<evidence type="ECO:0000313" key="17">
    <source>
        <dbReference type="EMBL" id="KLO07834.1"/>
    </source>
</evidence>
<dbReference type="SUPFAM" id="SSF55620">
    <property type="entry name" value="Tetrahydrobiopterin biosynthesis enzymes-like"/>
    <property type="match status" value="2"/>
</dbReference>
<dbReference type="InParanoid" id="A0A0H2R7I4"/>
<dbReference type="GO" id="GO:0046872">
    <property type="term" value="F:metal ion binding"/>
    <property type="evidence" value="ECO:0007669"/>
    <property type="project" value="UniProtKB-KW"/>
</dbReference>
<evidence type="ECO:0000256" key="9">
    <source>
        <dbReference type="ARBA" id="ARBA00022723"/>
    </source>
</evidence>
<dbReference type="EMBL" id="KQ086118">
    <property type="protein sequence ID" value="KLO07834.1"/>
    <property type="molecule type" value="Genomic_DNA"/>
</dbReference>
<keyword evidence="14" id="KW-0289">Folate biosynthesis</keyword>
<evidence type="ECO:0000256" key="8">
    <source>
        <dbReference type="ARBA" id="ARBA00022679"/>
    </source>
</evidence>
<feature type="domain" description="Pterin-binding" evidence="16">
    <location>
        <begin position="519"/>
        <end position="821"/>
    </location>
</feature>
<accession>A0A0H2R7I4</accession>
<dbReference type="FunCoup" id="A0A0H2R7I4">
    <property type="interactions" value="188"/>
</dbReference>
<dbReference type="GO" id="GO:0004150">
    <property type="term" value="F:dihydroneopterin aldolase activity"/>
    <property type="evidence" value="ECO:0007669"/>
    <property type="project" value="InterPro"/>
</dbReference>
<dbReference type="Gene3D" id="3.30.1130.10">
    <property type="match status" value="2"/>
</dbReference>
<dbReference type="SMART" id="SM00905">
    <property type="entry name" value="FolB"/>
    <property type="match status" value="2"/>
</dbReference>
<dbReference type="InterPro" id="IPR035907">
    <property type="entry name" value="Hppk_sf"/>
</dbReference>
<evidence type="ECO:0000256" key="3">
    <source>
        <dbReference type="ARBA" id="ARBA00001946"/>
    </source>
</evidence>
<evidence type="ECO:0000256" key="14">
    <source>
        <dbReference type="ARBA" id="ARBA00022909"/>
    </source>
</evidence>
<evidence type="ECO:0000256" key="12">
    <source>
        <dbReference type="ARBA" id="ARBA00022840"/>
    </source>
</evidence>
<dbReference type="CDD" id="cd00739">
    <property type="entry name" value="DHPS"/>
    <property type="match status" value="1"/>
</dbReference>
<dbReference type="PROSITE" id="PS00793">
    <property type="entry name" value="DHPS_2"/>
    <property type="match status" value="1"/>
</dbReference>
<keyword evidence="8" id="KW-0808">Transferase</keyword>
<evidence type="ECO:0000256" key="13">
    <source>
        <dbReference type="ARBA" id="ARBA00022842"/>
    </source>
</evidence>
<evidence type="ECO:0000259" key="16">
    <source>
        <dbReference type="PROSITE" id="PS50972"/>
    </source>
</evidence>
<keyword evidence="11" id="KW-0418">Kinase</keyword>
<dbReference type="CDD" id="cd00483">
    <property type="entry name" value="HPPK"/>
    <property type="match status" value="1"/>
</dbReference>
<comment type="catalytic activity">
    <reaction evidence="1">
        <text>(7,8-dihydropterin-6-yl)methyl diphosphate + 4-aminobenzoate = 7,8-dihydropteroate + diphosphate</text>
        <dbReference type="Rhea" id="RHEA:19949"/>
        <dbReference type="ChEBI" id="CHEBI:17836"/>
        <dbReference type="ChEBI" id="CHEBI:17839"/>
        <dbReference type="ChEBI" id="CHEBI:33019"/>
        <dbReference type="ChEBI" id="CHEBI:72950"/>
        <dbReference type="EC" id="2.5.1.15"/>
    </reaction>
</comment>
<comment type="pathway">
    <text evidence="5">Cofactor biosynthesis; tetrahydrofolate biosynthesis; 2-amino-4-hydroxy-6-hydroxymethyl-7,8-dihydropteridine diphosphate from 7,8-dihydroneopterin triphosphate: step 4/4.</text>
</comment>
<evidence type="ECO:0000256" key="2">
    <source>
        <dbReference type="ARBA" id="ARBA00000198"/>
    </source>
</evidence>
<evidence type="ECO:0000256" key="6">
    <source>
        <dbReference type="ARBA" id="ARBA00009640"/>
    </source>
</evidence>
<dbReference type="SUPFAM" id="SSF55083">
    <property type="entry name" value="6-hydroxymethyl-7,8-dihydropterin pyrophosphokinase, HPPK"/>
    <property type="match status" value="1"/>
</dbReference>
<dbReference type="GO" id="GO:0016301">
    <property type="term" value="F:kinase activity"/>
    <property type="evidence" value="ECO:0007669"/>
    <property type="project" value="UniProtKB-KW"/>
</dbReference>
<evidence type="ECO:0000256" key="15">
    <source>
        <dbReference type="ARBA" id="ARBA00023268"/>
    </source>
</evidence>
<dbReference type="InterPro" id="IPR011005">
    <property type="entry name" value="Dihydropteroate_synth-like_sf"/>
</dbReference>
<dbReference type="InterPro" id="IPR000550">
    <property type="entry name" value="Hppk"/>
</dbReference>
<dbReference type="GO" id="GO:0004156">
    <property type="term" value="F:dihydropteroate synthase activity"/>
    <property type="evidence" value="ECO:0007669"/>
    <property type="project" value="UniProtKB-EC"/>
</dbReference>
<evidence type="ECO:0000256" key="11">
    <source>
        <dbReference type="ARBA" id="ARBA00022777"/>
    </source>
</evidence>
<name>A0A0H2R7I4_9AGAM</name>
<dbReference type="PROSITE" id="PS00794">
    <property type="entry name" value="HPPK"/>
    <property type="match status" value="1"/>
</dbReference>
<dbReference type="GO" id="GO:0046656">
    <property type="term" value="P:folic acid biosynthetic process"/>
    <property type="evidence" value="ECO:0007669"/>
    <property type="project" value="UniProtKB-KW"/>
</dbReference>
<dbReference type="InterPro" id="IPR006157">
    <property type="entry name" value="FolB_dom"/>
</dbReference>
<dbReference type="AlphaFoldDB" id="A0A0H2R7I4"/>
<keyword evidence="13" id="KW-0460">Magnesium</keyword>
<evidence type="ECO:0000313" key="18">
    <source>
        <dbReference type="Proteomes" id="UP000053477"/>
    </source>
</evidence>
<comment type="catalytic activity">
    <reaction evidence="2">
        <text>6-hydroxymethyl-7,8-dihydropterin + ATP = (7,8-dihydropterin-6-yl)methyl diphosphate + AMP + H(+)</text>
        <dbReference type="Rhea" id="RHEA:11412"/>
        <dbReference type="ChEBI" id="CHEBI:15378"/>
        <dbReference type="ChEBI" id="CHEBI:30616"/>
        <dbReference type="ChEBI" id="CHEBI:44841"/>
        <dbReference type="ChEBI" id="CHEBI:72950"/>
        <dbReference type="ChEBI" id="CHEBI:456215"/>
        <dbReference type="EC" id="2.7.6.3"/>
    </reaction>
</comment>
<comment type="similarity">
    <text evidence="6">In the N-terminal section; belongs to the DHNA family.</text>
</comment>
<dbReference type="Gene3D" id="3.30.70.560">
    <property type="entry name" value="7,8-Dihydro-6-hydroxymethylpterin-pyrophosphokinase HPPK"/>
    <property type="match status" value="1"/>
</dbReference>
<dbReference type="InterPro" id="IPR045031">
    <property type="entry name" value="DHP_synth-like"/>
</dbReference>
<dbReference type="UniPathway" id="UPA00077">
    <property type="reaction ID" value="UER00155"/>
</dbReference>
<protein>
    <submittedName>
        <fullName evidence="17">Dihydropteroate synthase</fullName>
    </submittedName>
</protein>
<dbReference type="GO" id="GO:0005524">
    <property type="term" value="F:ATP binding"/>
    <property type="evidence" value="ECO:0007669"/>
    <property type="project" value="UniProtKB-KW"/>
</dbReference>
<keyword evidence="18" id="KW-1185">Reference proteome</keyword>
<comment type="cofactor">
    <cofactor evidence="3">
        <name>Mg(2+)</name>
        <dbReference type="ChEBI" id="CHEBI:18420"/>
    </cofactor>
</comment>
<evidence type="ECO:0000256" key="4">
    <source>
        <dbReference type="ARBA" id="ARBA00004763"/>
    </source>
</evidence>
<dbReference type="InterPro" id="IPR000489">
    <property type="entry name" value="Pterin-binding_dom"/>
</dbReference>
<dbReference type="SUPFAM" id="SSF51717">
    <property type="entry name" value="Dihydropteroate synthetase-like"/>
    <property type="match status" value="1"/>
</dbReference>
<dbReference type="Pfam" id="PF02152">
    <property type="entry name" value="FolB"/>
    <property type="match status" value="2"/>
</dbReference>
<dbReference type="GO" id="GO:0046654">
    <property type="term" value="P:tetrahydrofolate biosynthetic process"/>
    <property type="evidence" value="ECO:0007669"/>
    <property type="project" value="UniProtKB-UniPathway"/>
</dbReference>
<reference evidence="17 18" key="1">
    <citation type="submission" date="2015-04" db="EMBL/GenBank/DDBJ databases">
        <title>Complete genome sequence of Schizopora paradoxa KUC8140, a cosmopolitan wood degrader in East Asia.</title>
        <authorList>
            <consortium name="DOE Joint Genome Institute"/>
            <person name="Min B."/>
            <person name="Park H."/>
            <person name="Jang Y."/>
            <person name="Kim J.-J."/>
            <person name="Kim K.H."/>
            <person name="Pangilinan J."/>
            <person name="Lipzen A."/>
            <person name="Riley R."/>
            <person name="Grigoriev I.V."/>
            <person name="Spatafora J.W."/>
            <person name="Choi I.-G."/>
        </authorList>
    </citation>
    <scope>NUCLEOTIDE SEQUENCE [LARGE SCALE GENOMIC DNA]</scope>
    <source>
        <strain evidence="17 18">KUC8140</strain>
    </source>
</reference>
<dbReference type="Pfam" id="PF01288">
    <property type="entry name" value="HPPK"/>
    <property type="match status" value="1"/>
</dbReference>
<dbReference type="InterPro" id="IPR043133">
    <property type="entry name" value="GTP-CH-I_C/QueF"/>
</dbReference>